<name>A0A150K8X9_HEYCO</name>
<organism evidence="2 3">
    <name type="scientific">Heyndrickxia coagulans</name>
    <name type="common">Weizmannia coagulans</name>
    <dbReference type="NCBI Taxonomy" id="1398"/>
    <lineage>
        <taxon>Bacteria</taxon>
        <taxon>Bacillati</taxon>
        <taxon>Bacillota</taxon>
        <taxon>Bacilli</taxon>
        <taxon>Bacillales</taxon>
        <taxon>Bacillaceae</taxon>
        <taxon>Heyndrickxia</taxon>
    </lineage>
</organism>
<evidence type="ECO:0000256" key="1">
    <source>
        <dbReference type="SAM" id="MobiDB-lite"/>
    </source>
</evidence>
<feature type="region of interest" description="Disordered" evidence="1">
    <location>
        <begin position="1"/>
        <end position="39"/>
    </location>
</feature>
<evidence type="ECO:0000313" key="3">
    <source>
        <dbReference type="Proteomes" id="UP000075304"/>
    </source>
</evidence>
<evidence type="ECO:0000313" key="2">
    <source>
        <dbReference type="EMBL" id="KYC66037.1"/>
    </source>
</evidence>
<reference evidence="2 3" key="1">
    <citation type="submission" date="2016-01" db="EMBL/GenBank/DDBJ databases">
        <title>Genome Sequences of Twelve Sporeforming Bacillus Species Isolated from Foods.</title>
        <authorList>
            <person name="Berendsen E.M."/>
            <person name="Wells-Bennik M.H."/>
            <person name="Krawcyk A.O."/>
            <person name="De Jong A."/>
            <person name="Holsappel S."/>
            <person name="Eijlander R.T."/>
            <person name="Kuipers O.P."/>
        </authorList>
    </citation>
    <scope>NUCLEOTIDE SEQUENCE [LARGE SCALE GENOMIC DNA]</scope>
    <source>
        <strain evidence="2 3">B4099</strain>
    </source>
</reference>
<accession>A0A150K8X9</accession>
<feature type="compositionally biased region" description="Basic and acidic residues" evidence="1">
    <location>
        <begin position="29"/>
        <end position="39"/>
    </location>
</feature>
<dbReference type="AlphaFoldDB" id="A0A150K8X9"/>
<comment type="caution">
    <text evidence="2">The sequence shown here is derived from an EMBL/GenBank/DDBJ whole genome shotgun (WGS) entry which is preliminary data.</text>
</comment>
<protein>
    <submittedName>
        <fullName evidence="2">Uncharacterized protein</fullName>
    </submittedName>
</protein>
<dbReference type="Proteomes" id="UP000075304">
    <property type="component" value="Unassembled WGS sequence"/>
</dbReference>
<dbReference type="EMBL" id="LQYI01000083">
    <property type="protein sequence ID" value="KYC66037.1"/>
    <property type="molecule type" value="Genomic_DNA"/>
</dbReference>
<sequence>MPEKKRMLNAASRGQVNHFPGGRQSRLPHGRENFHTGKA</sequence>
<proteinExistence type="predicted"/>
<gene>
    <name evidence="2" type="ORF">B4099_0001</name>
</gene>